<dbReference type="InterPro" id="IPR044107">
    <property type="entry name" value="PIKKc_ATM"/>
</dbReference>
<feature type="domain" description="FATC" evidence="16">
    <location>
        <begin position="2886"/>
        <end position="2918"/>
    </location>
</feature>
<keyword evidence="7" id="KW-0418">Kinase</keyword>
<dbReference type="SMART" id="SM01343">
    <property type="entry name" value="FATC"/>
    <property type="match status" value="1"/>
</dbReference>
<dbReference type="InterPro" id="IPR000403">
    <property type="entry name" value="PI3/4_kinase_cat_dom"/>
</dbReference>
<comment type="catalytic activity">
    <reaction evidence="11">
        <text>L-threonyl-[protein] + ATP = O-phospho-L-threonyl-[protein] + ADP + H(+)</text>
        <dbReference type="Rhea" id="RHEA:46608"/>
        <dbReference type="Rhea" id="RHEA-COMP:11060"/>
        <dbReference type="Rhea" id="RHEA-COMP:11605"/>
        <dbReference type="ChEBI" id="CHEBI:15378"/>
        <dbReference type="ChEBI" id="CHEBI:30013"/>
        <dbReference type="ChEBI" id="CHEBI:30616"/>
        <dbReference type="ChEBI" id="CHEBI:61977"/>
        <dbReference type="ChEBI" id="CHEBI:456216"/>
        <dbReference type="EC" id="2.7.11.1"/>
    </reaction>
</comment>
<organism evidence="17 18">
    <name type="scientific">Polypedilum vanderplanki</name>
    <name type="common">Sleeping chironomid midge</name>
    <dbReference type="NCBI Taxonomy" id="319348"/>
    <lineage>
        <taxon>Eukaryota</taxon>
        <taxon>Metazoa</taxon>
        <taxon>Ecdysozoa</taxon>
        <taxon>Arthropoda</taxon>
        <taxon>Hexapoda</taxon>
        <taxon>Insecta</taxon>
        <taxon>Pterygota</taxon>
        <taxon>Neoptera</taxon>
        <taxon>Endopterygota</taxon>
        <taxon>Diptera</taxon>
        <taxon>Nematocera</taxon>
        <taxon>Chironomoidea</taxon>
        <taxon>Chironomidae</taxon>
        <taxon>Chironominae</taxon>
        <taxon>Polypedilum</taxon>
        <taxon>Polypedilum</taxon>
    </lineage>
</organism>
<name>A0A9J6CQ99_POLVA</name>
<evidence type="ECO:0000256" key="2">
    <source>
        <dbReference type="ARBA" id="ARBA00012513"/>
    </source>
</evidence>
<dbReference type="FunFam" id="3.30.1010.10:FF:000023">
    <property type="entry name" value="Serine/threonine-protein kinase ATM"/>
    <property type="match status" value="1"/>
</dbReference>
<dbReference type="CDD" id="cd05171">
    <property type="entry name" value="PIKKc_ATM"/>
    <property type="match status" value="1"/>
</dbReference>
<dbReference type="Pfam" id="PF02260">
    <property type="entry name" value="FATC"/>
    <property type="match status" value="1"/>
</dbReference>
<dbReference type="PROSITE" id="PS00916">
    <property type="entry name" value="PI3_4_KINASE_2"/>
    <property type="match status" value="1"/>
</dbReference>
<dbReference type="Gene3D" id="1.10.1070.11">
    <property type="entry name" value="Phosphatidylinositol 3-/4-kinase, catalytic domain"/>
    <property type="match status" value="1"/>
</dbReference>
<dbReference type="Proteomes" id="UP001107558">
    <property type="component" value="Chromosome 1"/>
</dbReference>
<dbReference type="GO" id="GO:0005634">
    <property type="term" value="C:nucleus"/>
    <property type="evidence" value="ECO:0007669"/>
    <property type="project" value="UniProtKB-SubCell"/>
</dbReference>
<evidence type="ECO:0000256" key="4">
    <source>
        <dbReference type="ARBA" id="ARBA00022679"/>
    </source>
</evidence>
<dbReference type="PROSITE" id="PS51190">
    <property type="entry name" value="FATC"/>
    <property type="match status" value="1"/>
</dbReference>
<feature type="domain" description="FAT" evidence="15">
    <location>
        <begin position="1829"/>
        <end position="2455"/>
    </location>
</feature>
<evidence type="ECO:0000256" key="7">
    <source>
        <dbReference type="ARBA" id="ARBA00022777"/>
    </source>
</evidence>
<keyword evidence="3" id="KW-0723">Serine/threonine-protein kinase</keyword>
<dbReference type="Gene3D" id="3.30.1010.10">
    <property type="entry name" value="Phosphatidylinositol 3-kinase Catalytic Subunit, Chain A, domain 4"/>
    <property type="match status" value="1"/>
</dbReference>
<evidence type="ECO:0000256" key="12">
    <source>
        <dbReference type="ARBA" id="ARBA00048679"/>
    </source>
</evidence>
<evidence type="ECO:0000256" key="6">
    <source>
        <dbReference type="ARBA" id="ARBA00022763"/>
    </source>
</evidence>
<evidence type="ECO:0000256" key="11">
    <source>
        <dbReference type="ARBA" id="ARBA00047899"/>
    </source>
</evidence>
<reference evidence="17" key="1">
    <citation type="submission" date="2021-03" db="EMBL/GenBank/DDBJ databases">
        <title>Chromosome level genome of the anhydrobiotic midge Polypedilum vanderplanki.</title>
        <authorList>
            <person name="Yoshida Y."/>
            <person name="Kikawada T."/>
            <person name="Gusev O."/>
        </authorList>
    </citation>
    <scope>NUCLEOTIDE SEQUENCE</scope>
    <source>
        <strain evidence="17">NIAS01</strain>
        <tissue evidence="17">Whole body or cell culture</tissue>
    </source>
</reference>
<keyword evidence="8" id="KW-0067">ATP-binding</keyword>
<dbReference type="InterPro" id="IPR036940">
    <property type="entry name" value="PI3/4_kinase_cat_sf"/>
</dbReference>
<proteinExistence type="predicted"/>
<dbReference type="InterPro" id="IPR018936">
    <property type="entry name" value="PI3/4_kinase_CS"/>
</dbReference>
<dbReference type="GO" id="GO:0004674">
    <property type="term" value="F:protein serine/threonine kinase activity"/>
    <property type="evidence" value="ECO:0007669"/>
    <property type="project" value="UniProtKB-KW"/>
</dbReference>
<sequence length="2918" mass="341411">MLPIVDEIELLIGDLKSDKIQTRNKTFLKLSQLFTTNSSFKTLIEKPDNSNDIFDRLFISVENAIRLYARKLLSNNSELLSESHKKHMIITIDPLINTRDLFIDFSPLLQLVAEGLQSEEVQHTQFFKVYMDMLKSMLNKNSDEKFALVQKEVWAGLISNLLKFLKNSHQAEVVPPEDGIENLLKIIEYGTKFSQLSTVIFDLKVFQYIQKLFRKYDVDANKKEKLLVLSYRCCQCVAVDYRLEMCRFTESLIEDIHYVFQKNLKATRKSILFKLLDLMIIIHSPIIKHHNTPNIESIQDKERWKKFLKIYEWILDQEMVQTYDRIKFDKKYPEVNIDATTSFAVARYCYHYYWNDELRNTYDNDNDESASKRPKLTNKLQAVLEKVKPLNHTMENFNWNWFMVLAELIYNYSDALTNDDIFEVLNILSACQSQIRTTKQQYSFTVCCLVLLQRDETFKIYGNKIIYGQCEKMWSNISEEAARVCTSSSENSVEAHGVLQLLIYYKKLTSGSLIKRIINLFTTNSVIKCDYTLYTLITILQSINLDSMSNGNELALDMLKYIFEKSKIDVLKKISTMSNEKPTHQTISKLAVMCCLLKTDLVKYMRNLKLSESKLLNKIIDTTQLQEYKNEVTKTIQLIKFKSCYELLFEHNEPVANEKFNNEMISAMPIELKCIIDQKCYEELMKLTEFQTKCIGNDSSLIDIKNYLRDIMENNMLMLNLASEFLKFEAFNQEKYESSFITKKIDFNLQEINRLFSLLTQQNNRLDSRDKYNIMILVKSLFENSYHSVVGSKIRSQSLIECLKWILKQANFIHLSKDDDDNNMSQSKFSIDASKKIHNDEKISYLAIISLCEYFYFEGVDKTELENMILSTKLNVDSNMNVHAVLKVAEILGKQNTASHKLASWIFPHIIHIYQKHSDINYYIELLINQLENIVIISKSNIVLLSKNIILLFYVLTEACIIKKNNDVNRLFNEPMTSQFLRKFKFFHQTYFKFYTDDVRVQTMYANFIEHIVFSSSIEIRMTALDTLRTILHYDAENNLSATNEKFFKQNLDKVYGMLIEMVPQDYETANNDVENQNDIDLNTISFQIQFNSSGICSNFNMRLYHILTLSKIFHQFKIPDQISQNVVRKIQNHMNCIRFHSIIDDNDLVELVDMWMKYDNLATFPWYFAESESLENFIATFYREILLSFMKYGCEHVDEFVSGIELTPQQAFNYIIPQLLAFLIPYEAKCTIGYTDFARIAKTKLETVFTNGDLQVRLKDDISDVIVFILGNVVDSEKIQEIYGFNMNFSKNTETITIDDFKNCIDYIKKKFYMQTKDNLLTYLCMKNMKSIENIFVKLKKRIQSTELKERKVLYVTQYYIFIEETYDYMNNLNISKDANIKHYLIREIAVYFCILISNEKHGLKLRQIAANFFIMFLKNILPNCVNQVKLELNRITSQLISICQKLDSRTQELKTKCLQIMKFLILEQPKMNDEIAKLDRFPSDINFKDLRERHLQIKYSDGNKTLTQEIQHFLNGKIETRHPEGIAAIREHITTKRNELKHLFDEVIIEEDKEKTLLHKLIESLIFYASHNAPNNESRTMEAVKCLGELGAHTIASVVFNIENVQKHTIYDKIDNIEHCQKLICQKALDRIENLLLHPHPELFQVASEACYELLHSISSNEYTPSCYLRPFIPEKRSEMHIFYLEPKNHKKLKLFDIFSKPDVITYSDFIKNICLAIINFTGGKVMSNLITNQLIFAEYLLPTMFQLLLHYNTKSINEEINKTINYFFENVHEKLKYSEQTNKGSIFIDKKIIGQMLKLIEIIRIHCQDHPQSIIKSMQINLNFLKIAKAAKYCGAYFSAIQYCEIWAQDQLDRQKVEFVASLKNLELQEIMFQSYSAIGNKEARDLFLNPSTNRIVYLQSKGLYIQALLETNSQANYARRFEVLNESGMNQFASDYYKLTNKNLEINKAQHYNCLWELNQWDEIVEIDTEIRDDKGLIDYDAEFEKYHYLSLQCCKNDDELGMRNSIIKARNAVVTQINQQSFQCSQMLYKFLELTHRLAQLEDFAEVRFKRLHDSHNNLLDKWKFHDSVPFEYKYYERVLTQRNSIFDTANIKTGRRTWIPTALQNNLLFIAKQSIIFNHPNNAIKAISKMKILENVSVENQLKGLLEEAKLNMKGNTDLAMNCLKEILDNKYTDEDYILKCHTLRLYGEILAENYTMDIAEIYTKYFNQALVYLEKFAKYHKMDHLVSKLKTDSSSQDMIQMNIFTNLIEDNNIEEAEMKIRDASLIYDVMAKYYDREYEERMNYLKSSDFKRKKQSFEKNKERICAMKSKKNTSQDFKRSLIVLQKSTDLDKIEIEEAEKEKKNAARNSIYYYIRSTINSPEENIFNIFRIVCLTLNNFNSTFVQSIVKANLLTIPSYKFIPAIPQITVRLNNNKDDELNILLRNLLERCAIDHPHHTLPHILALRNSYKDSEKKSNDEPRVIGAKELWLHLKKNEKLAPIMEQMEAMSSALIDLANVELKQTAIPSNHPLLKLKNLIKIHCPTIDLPIVKNGDYSHSIISILKWSENIALVGGINAPKKINVICSDGTIRPQLLKGKDDMRQDAIFQQIFTVVNKLLNLDEEMQKKKARIRTYKVVPFSRRSGILEWCTNTLPIGNYLCGDRTSGKGIKKGAHYIYRPQDWSIEQCFSKISNVSQASNQEKLRVYNQVCENLKPVFHHFFDEHFRQPGKHFERRYAYTISVAVSSMIGYILGIGDRHVQNILIDLKTAELIHIDFGVAFEQGKCLPHPEYIPFRLTRDLVAPMGISGVDGIFRKVCEQTLDILCKNERTISTILEVLLYDPMYSWSLGAEAARRVQLEDDSNVDEEENQEEFDSMASRTLLRTQSKLKGIVEANNNTIYPSVEGYVQYLIQMATNPALLSRLFRGWQAYL</sequence>
<evidence type="ECO:0000259" key="16">
    <source>
        <dbReference type="PROSITE" id="PS51190"/>
    </source>
</evidence>
<dbReference type="InterPro" id="IPR003152">
    <property type="entry name" value="FATC_dom"/>
</dbReference>
<comment type="subcellular location">
    <subcellularLocation>
        <location evidence="1">Nucleus</location>
    </subcellularLocation>
</comment>
<dbReference type="Pfam" id="PF00454">
    <property type="entry name" value="PI3_PI4_kinase"/>
    <property type="match status" value="1"/>
</dbReference>
<dbReference type="PROSITE" id="PS00915">
    <property type="entry name" value="PI3_4_KINASE_1"/>
    <property type="match status" value="1"/>
</dbReference>
<comment type="caution">
    <text evidence="17">The sequence shown here is derived from an EMBL/GenBank/DDBJ whole genome shotgun (WGS) entry which is preliminary data.</text>
</comment>
<evidence type="ECO:0000259" key="14">
    <source>
        <dbReference type="PROSITE" id="PS50290"/>
    </source>
</evidence>
<dbReference type="GO" id="GO:0005524">
    <property type="term" value="F:ATP binding"/>
    <property type="evidence" value="ECO:0007669"/>
    <property type="project" value="UniProtKB-KW"/>
</dbReference>
<dbReference type="OrthoDB" id="381190at2759"/>
<evidence type="ECO:0000256" key="3">
    <source>
        <dbReference type="ARBA" id="ARBA00022527"/>
    </source>
</evidence>
<gene>
    <name evidence="17" type="ORF">PVAND_013728</name>
</gene>
<dbReference type="PROSITE" id="PS51189">
    <property type="entry name" value="FAT"/>
    <property type="match status" value="1"/>
</dbReference>
<dbReference type="EC" id="2.7.11.1" evidence="2"/>
<evidence type="ECO:0000256" key="8">
    <source>
        <dbReference type="ARBA" id="ARBA00022840"/>
    </source>
</evidence>
<accession>A0A9J6CQ99</accession>
<dbReference type="PANTHER" id="PTHR37079:SF4">
    <property type="entry name" value="SERINE_THREONINE-PROTEIN KINASE ATM"/>
    <property type="match status" value="1"/>
</dbReference>
<keyword evidence="9" id="KW-0539">Nucleus</keyword>
<dbReference type="InterPro" id="IPR014009">
    <property type="entry name" value="PIK_FAT"/>
</dbReference>
<evidence type="ECO:0000259" key="15">
    <source>
        <dbReference type="PROSITE" id="PS51189"/>
    </source>
</evidence>
<dbReference type="EMBL" id="JADBJN010000001">
    <property type="protein sequence ID" value="KAG5684498.1"/>
    <property type="molecule type" value="Genomic_DNA"/>
</dbReference>
<keyword evidence="6" id="KW-0227">DNA damage</keyword>
<evidence type="ECO:0000313" key="17">
    <source>
        <dbReference type="EMBL" id="KAG5684498.1"/>
    </source>
</evidence>
<dbReference type="PANTHER" id="PTHR37079">
    <property type="entry name" value="SERINE/THREONINE-PROTEIN KINASE ATM"/>
    <property type="match status" value="1"/>
</dbReference>
<dbReference type="GO" id="GO:0006281">
    <property type="term" value="P:DNA repair"/>
    <property type="evidence" value="ECO:0007669"/>
    <property type="project" value="InterPro"/>
</dbReference>
<evidence type="ECO:0000256" key="1">
    <source>
        <dbReference type="ARBA" id="ARBA00004123"/>
    </source>
</evidence>
<evidence type="ECO:0000256" key="10">
    <source>
        <dbReference type="ARBA" id="ARBA00023306"/>
    </source>
</evidence>
<evidence type="ECO:0000256" key="9">
    <source>
        <dbReference type="ARBA" id="ARBA00023242"/>
    </source>
</evidence>
<keyword evidence="18" id="KW-1185">Reference proteome</keyword>
<keyword evidence="4" id="KW-0808">Transferase</keyword>
<keyword evidence="10" id="KW-0131">Cell cycle</keyword>
<evidence type="ECO:0000313" key="18">
    <source>
        <dbReference type="Proteomes" id="UP001107558"/>
    </source>
</evidence>
<evidence type="ECO:0000256" key="5">
    <source>
        <dbReference type="ARBA" id="ARBA00022741"/>
    </source>
</evidence>
<keyword evidence="5" id="KW-0547">Nucleotide-binding</keyword>
<protein>
    <recommendedName>
        <fullName evidence="13">Serine/threonine-protein kinase ATM</fullName>
        <ecNumber evidence="2">2.7.11.1</ecNumber>
    </recommendedName>
</protein>
<dbReference type="InterPro" id="IPR038980">
    <property type="entry name" value="ATM_plant"/>
</dbReference>
<dbReference type="InterPro" id="IPR011009">
    <property type="entry name" value="Kinase-like_dom_sf"/>
</dbReference>
<comment type="catalytic activity">
    <reaction evidence="12">
        <text>L-seryl-[protein] + ATP = O-phospho-L-seryl-[protein] + ADP + H(+)</text>
        <dbReference type="Rhea" id="RHEA:17989"/>
        <dbReference type="Rhea" id="RHEA-COMP:9863"/>
        <dbReference type="Rhea" id="RHEA-COMP:11604"/>
        <dbReference type="ChEBI" id="CHEBI:15378"/>
        <dbReference type="ChEBI" id="CHEBI:29999"/>
        <dbReference type="ChEBI" id="CHEBI:30616"/>
        <dbReference type="ChEBI" id="CHEBI:83421"/>
        <dbReference type="ChEBI" id="CHEBI:456216"/>
        <dbReference type="EC" id="2.7.11.1"/>
    </reaction>
</comment>
<dbReference type="PROSITE" id="PS50290">
    <property type="entry name" value="PI3_4_KINASE_3"/>
    <property type="match status" value="1"/>
</dbReference>
<dbReference type="SMART" id="SM00146">
    <property type="entry name" value="PI3Kc"/>
    <property type="match status" value="1"/>
</dbReference>
<dbReference type="SUPFAM" id="SSF56112">
    <property type="entry name" value="Protein kinase-like (PK-like)"/>
    <property type="match status" value="1"/>
</dbReference>
<feature type="domain" description="PI3K/PI4K catalytic" evidence="14">
    <location>
        <begin position="2552"/>
        <end position="2871"/>
    </location>
</feature>
<evidence type="ECO:0000256" key="13">
    <source>
        <dbReference type="ARBA" id="ARBA00073111"/>
    </source>
</evidence>